<protein>
    <submittedName>
        <fullName evidence="3">Oxidoreductase</fullName>
    </submittedName>
</protein>
<dbReference type="SUPFAM" id="SSF55347">
    <property type="entry name" value="Glyceraldehyde-3-phosphate dehydrogenase-like, C-terminal domain"/>
    <property type="match status" value="1"/>
</dbReference>
<dbReference type="Pfam" id="PF01408">
    <property type="entry name" value="GFO_IDH_MocA"/>
    <property type="match status" value="1"/>
</dbReference>
<feature type="domain" description="GFO/IDH/MocA-like oxidoreductase" evidence="2">
    <location>
        <begin position="133"/>
        <end position="255"/>
    </location>
</feature>
<comment type="caution">
    <text evidence="3">The sequence shown here is derived from an EMBL/GenBank/DDBJ whole genome shotgun (WGS) entry which is preliminary data.</text>
</comment>
<organism evidence="3 4">
    <name type="scientific">Paenibacillus rigui</name>
    <dbReference type="NCBI Taxonomy" id="554312"/>
    <lineage>
        <taxon>Bacteria</taxon>
        <taxon>Bacillati</taxon>
        <taxon>Bacillota</taxon>
        <taxon>Bacilli</taxon>
        <taxon>Bacillales</taxon>
        <taxon>Paenibacillaceae</taxon>
        <taxon>Paenibacillus</taxon>
    </lineage>
</organism>
<accession>A0A229UQ13</accession>
<dbReference type="RefSeq" id="WP_094016049.1">
    <property type="nucleotide sequence ID" value="NZ_NMQW01000023.1"/>
</dbReference>
<dbReference type="InterPro" id="IPR036291">
    <property type="entry name" value="NAD(P)-bd_dom_sf"/>
</dbReference>
<dbReference type="InterPro" id="IPR000683">
    <property type="entry name" value="Gfo/Idh/MocA-like_OxRdtase_N"/>
</dbReference>
<evidence type="ECO:0000259" key="1">
    <source>
        <dbReference type="Pfam" id="PF01408"/>
    </source>
</evidence>
<reference evidence="3 4" key="1">
    <citation type="submission" date="2017-07" db="EMBL/GenBank/DDBJ databases">
        <title>Genome sequencing and assembly of Paenibacillus rigui.</title>
        <authorList>
            <person name="Mayilraj S."/>
        </authorList>
    </citation>
    <scope>NUCLEOTIDE SEQUENCE [LARGE SCALE GENOMIC DNA]</scope>
    <source>
        <strain evidence="3 4">JCM 16352</strain>
    </source>
</reference>
<evidence type="ECO:0000313" key="3">
    <source>
        <dbReference type="EMBL" id="OXM85371.1"/>
    </source>
</evidence>
<dbReference type="Gene3D" id="3.30.360.10">
    <property type="entry name" value="Dihydrodipicolinate Reductase, domain 2"/>
    <property type="match status" value="1"/>
</dbReference>
<name>A0A229UQ13_9BACL</name>
<dbReference type="EMBL" id="NMQW01000023">
    <property type="protein sequence ID" value="OXM85371.1"/>
    <property type="molecule type" value="Genomic_DNA"/>
</dbReference>
<feature type="domain" description="Gfo/Idh/MocA-like oxidoreductase N-terminal" evidence="1">
    <location>
        <begin position="6"/>
        <end position="117"/>
    </location>
</feature>
<dbReference type="AlphaFoldDB" id="A0A229UQ13"/>
<dbReference type="GO" id="GO:0000166">
    <property type="term" value="F:nucleotide binding"/>
    <property type="evidence" value="ECO:0007669"/>
    <property type="project" value="InterPro"/>
</dbReference>
<dbReference type="SUPFAM" id="SSF51735">
    <property type="entry name" value="NAD(P)-binding Rossmann-fold domains"/>
    <property type="match status" value="1"/>
</dbReference>
<evidence type="ECO:0000259" key="2">
    <source>
        <dbReference type="Pfam" id="PF22725"/>
    </source>
</evidence>
<proteinExistence type="predicted"/>
<dbReference type="InterPro" id="IPR055170">
    <property type="entry name" value="GFO_IDH_MocA-like_dom"/>
</dbReference>
<evidence type="ECO:0000313" key="4">
    <source>
        <dbReference type="Proteomes" id="UP000215509"/>
    </source>
</evidence>
<dbReference type="PANTHER" id="PTHR43249:SF1">
    <property type="entry name" value="D-GLUCOSIDE 3-DEHYDROGENASE"/>
    <property type="match status" value="1"/>
</dbReference>
<dbReference type="Proteomes" id="UP000215509">
    <property type="component" value="Unassembled WGS sequence"/>
</dbReference>
<sequence length="338" mass="37375">MKTLGTAVIGCGSISGVHLTALAKLELAELKAVVDVNESLAQKAAAEYGCAYYTDYHEMLKRDDIQVVHLCTGHYQHAPMAVDALKAGKHVLTEKPMAENKAAAQTMLQAAKEHPEVQLGVIFQNRYNPASVRMKTAVDSGEFGKLICMKGIVTWYRSAAYYETPWKGKWATEGGGVLINQAIHTVDLLQWLGGDIASIKGSISTDALEGVIEVEDTAHAHIQFKNGVTAIFYATNAYLKNSPVEMELVFENGTLILRGDTLYLDQNGELTVLAEPVKNTLGAKSYWGMSHEHQIRDFYAHLLEDKPFWLDGPEGYKAFRLVMDIYESSRTGQRVVYK</sequence>
<keyword evidence="4" id="KW-1185">Reference proteome</keyword>
<dbReference type="OrthoDB" id="9815825at2"/>
<dbReference type="Pfam" id="PF22725">
    <property type="entry name" value="GFO_IDH_MocA_C3"/>
    <property type="match status" value="1"/>
</dbReference>
<dbReference type="Gene3D" id="3.40.50.720">
    <property type="entry name" value="NAD(P)-binding Rossmann-like Domain"/>
    <property type="match status" value="1"/>
</dbReference>
<gene>
    <name evidence="3" type="ORF">CF651_16995</name>
</gene>
<dbReference type="PANTHER" id="PTHR43249">
    <property type="entry name" value="UDP-N-ACETYL-2-AMINO-2-DEOXY-D-GLUCURONATE OXIDASE"/>
    <property type="match status" value="1"/>
</dbReference>
<dbReference type="InterPro" id="IPR052515">
    <property type="entry name" value="Gfo/Idh/MocA_Oxidoreductase"/>
</dbReference>